<dbReference type="Proteomes" id="UP001595693">
    <property type="component" value="Unassembled WGS sequence"/>
</dbReference>
<dbReference type="InterPro" id="IPR018247">
    <property type="entry name" value="EF_Hand_1_Ca_BS"/>
</dbReference>
<reference evidence="3" key="1">
    <citation type="journal article" date="2019" name="Int. J. Syst. Evol. Microbiol.">
        <title>The Global Catalogue of Microorganisms (GCM) 10K type strain sequencing project: providing services to taxonomists for standard genome sequencing and annotation.</title>
        <authorList>
            <consortium name="The Broad Institute Genomics Platform"/>
            <consortium name="The Broad Institute Genome Sequencing Center for Infectious Disease"/>
            <person name="Wu L."/>
            <person name="Ma J."/>
        </authorList>
    </citation>
    <scope>NUCLEOTIDE SEQUENCE [LARGE SCALE GENOMIC DNA]</scope>
    <source>
        <strain evidence="3">CCUG 2113</strain>
    </source>
</reference>
<name>A0ABV8DDL4_9BURK</name>
<organism evidence="2 3">
    <name type="scientific">Acidovorax facilis</name>
    <dbReference type="NCBI Taxonomy" id="12917"/>
    <lineage>
        <taxon>Bacteria</taxon>
        <taxon>Pseudomonadati</taxon>
        <taxon>Pseudomonadota</taxon>
        <taxon>Betaproteobacteria</taxon>
        <taxon>Burkholderiales</taxon>
        <taxon>Comamonadaceae</taxon>
        <taxon>Acidovorax</taxon>
    </lineage>
</organism>
<evidence type="ECO:0000259" key="1">
    <source>
        <dbReference type="PROSITE" id="PS50222"/>
    </source>
</evidence>
<evidence type="ECO:0000313" key="2">
    <source>
        <dbReference type="EMBL" id="MFC3936615.1"/>
    </source>
</evidence>
<dbReference type="RefSeq" id="WP_055397934.1">
    <property type="nucleotide sequence ID" value="NZ_JAMXAX010000010.1"/>
</dbReference>
<keyword evidence="3" id="KW-1185">Reference proteome</keyword>
<feature type="domain" description="EF-hand" evidence="1">
    <location>
        <begin position="122"/>
        <end position="145"/>
    </location>
</feature>
<sequence>MSPLISGLASVASLIFNATAGGPGKSTASRRSGADVEPEPSAVLTLSPQAEALAGFAGKGILVSQGKLENTLGAVARGSAGAAANAASAALSGRPVSTQDFQELLTRFGADDAQKAQLTAGFDANKDGSITQDEFLKGLAKTKGAQAGSDFSQAVMQLMDRSGNADGSVADKEFAAFSTAFAATGAKRAGVA</sequence>
<protein>
    <recommendedName>
        <fullName evidence="1">EF-hand domain-containing protein</fullName>
    </recommendedName>
</protein>
<comment type="caution">
    <text evidence="2">The sequence shown here is derived from an EMBL/GenBank/DDBJ whole genome shotgun (WGS) entry which is preliminary data.</text>
</comment>
<dbReference type="PROSITE" id="PS50222">
    <property type="entry name" value="EF_HAND_2"/>
    <property type="match status" value="1"/>
</dbReference>
<dbReference type="InterPro" id="IPR011992">
    <property type="entry name" value="EF-hand-dom_pair"/>
</dbReference>
<dbReference type="EMBL" id="JBHSAJ010000056">
    <property type="protein sequence ID" value="MFC3936615.1"/>
    <property type="molecule type" value="Genomic_DNA"/>
</dbReference>
<accession>A0ABV8DDL4</accession>
<dbReference type="SUPFAM" id="SSF47473">
    <property type="entry name" value="EF-hand"/>
    <property type="match status" value="1"/>
</dbReference>
<dbReference type="Gene3D" id="1.10.238.10">
    <property type="entry name" value="EF-hand"/>
    <property type="match status" value="1"/>
</dbReference>
<evidence type="ECO:0000313" key="3">
    <source>
        <dbReference type="Proteomes" id="UP001595693"/>
    </source>
</evidence>
<proteinExistence type="predicted"/>
<gene>
    <name evidence="2" type="ORF">ACFOW3_18505</name>
</gene>
<dbReference type="PROSITE" id="PS00018">
    <property type="entry name" value="EF_HAND_1"/>
    <property type="match status" value="1"/>
</dbReference>
<dbReference type="InterPro" id="IPR002048">
    <property type="entry name" value="EF_hand_dom"/>
</dbReference>